<dbReference type="Gene3D" id="2.60.40.10">
    <property type="entry name" value="Immunoglobulins"/>
    <property type="match status" value="2"/>
</dbReference>
<dbReference type="InterPro" id="IPR036179">
    <property type="entry name" value="Ig-like_dom_sf"/>
</dbReference>
<dbReference type="Proteomes" id="UP001152803">
    <property type="component" value="Unassembled WGS sequence"/>
</dbReference>
<keyword evidence="7" id="KW-1185">Reference proteome</keyword>
<evidence type="ECO:0000313" key="7">
    <source>
        <dbReference type="Proteomes" id="UP001152803"/>
    </source>
</evidence>
<dbReference type="PROSITE" id="PS50835">
    <property type="entry name" value="IG_LIKE"/>
    <property type="match status" value="1"/>
</dbReference>
<dbReference type="OrthoDB" id="8963224at2759"/>
<keyword evidence="4" id="KW-0325">Glycoprotein</keyword>
<dbReference type="EMBL" id="JAFJMO010000006">
    <property type="protein sequence ID" value="KAJ8274395.1"/>
    <property type="molecule type" value="Genomic_DNA"/>
</dbReference>
<keyword evidence="3" id="KW-0472">Membrane</keyword>
<reference evidence="6" key="1">
    <citation type="journal article" date="2023" name="Science">
        <title>Genome structures resolve the early diversification of teleost fishes.</title>
        <authorList>
            <person name="Parey E."/>
            <person name="Louis A."/>
            <person name="Montfort J."/>
            <person name="Bouchez O."/>
            <person name="Roques C."/>
            <person name="Iampietro C."/>
            <person name="Lluch J."/>
            <person name="Castinel A."/>
            <person name="Donnadieu C."/>
            <person name="Desvignes T."/>
            <person name="Floi Bucao C."/>
            <person name="Jouanno E."/>
            <person name="Wen M."/>
            <person name="Mejri S."/>
            <person name="Dirks R."/>
            <person name="Jansen H."/>
            <person name="Henkel C."/>
            <person name="Chen W.J."/>
            <person name="Zahm M."/>
            <person name="Cabau C."/>
            <person name="Klopp C."/>
            <person name="Thompson A.W."/>
            <person name="Robinson-Rechavi M."/>
            <person name="Braasch I."/>
            <person name="Lecointre G."/>
            <person name="Bobe J."/>
            <person name="Postlethwait J.H."/>
            <person name="Berthelot C."/>
            <person name="Roest Crollius H."/>
            <person name="Guiguen Y."/>
        </authorList>
    </citation>
    <scope>NUCLEOTIDE SEQUENCE</scope>
    <source>
        <strain evidence="6">Concon-B</strain>
    </source>
</reference>
<organism evidence="6 7">
    <name type="scientific">Conger conger</name>
    <name type="common">Conger eel</name>
    <name type="synonym">Muraena conger</name>
    <dbReference type="NCBI Taxonomy" id="82655"/>
    <lineage>
        <taxon>Eukaryota</taxon>
        <taxon>Metazoa</taxon>
        <taxon>Chordata</taxon>
        <taxon>Craniata</taxon>
        <taxon>Vertebrata</taxon>
        <taxon>Euteleostomi</taxon>
        <taxon>Actinopterygii</taxon>
        <taxon>Neopterygii</taxon>
        <taxon>Teleostei</taxon>
        <taxon>Anguilliformes</taxon>
        <taxon>Congridae</taxon>
        <taxon>Conger</taxon>
    </lineage>
</organism>
<evidence type="ECO:0000256" key="1">
    <source>
        <dbReference type="ARBA" id="ARBA00004370"/>
    </source>
</evidence>
<evidence type="ECO:0000256" key="4">
    <source>
        <dbReference type="ARBA" id="ARBA00023180"/>
    </source>
</evidence>
<dbReference type="PANTHER" id="PTHR12080">
    <property type="entry name" value="SIGNALING LYMPHOCYTIC ACTIVATION MOLECULE"/>
    <property type="match status" value="1"/>
</dbReference>
<evidence type="ECO:0000313" key="6">
    <source>
        <dbReference type="EMBL" id="KAJ8274395.1"/>
    </source>
</evidence>
<dbReference type="PANTHER" id="PTHR12080:SF48">
    <property type="entry name" value="IMMUNOGLOBULIN SUBTYPE DOMAIN-CONTAINING PROTEIN"/>
    <property type="match status" value="1"/>
</dbReference>
<accession>A0A9Q1DKV0</accession>
<protein>
    <recommendedName>
        <fullName evidence="5">Ig-like domain-containing protein</fullName>
    </recommendedName>
</protein>
<dbReference type="InterPro" id="IPR015631">
    <property type="entry name" value="CD2/SLAM_rcpt"/>
</dbReference>
<dbReference type="AlphaFoldDB" id="A0A9Q1DKV0"/>
<evidence type="ECO:0000256" key="3">
    <source>
        <dbReference type="ARBA" id="ARBA00023136"/>
    </source>
</evidence>
<feature type="domain" description="Ig-like" evidence="5">
    <location>
        <begin position="149"/>
        <end position="217"/>
    </location>
</feature>
<evidence type="ECO:0000256" key="2">
    <source>
        <dbReference type="ARBA" id="ARBA00022729"/>
    </source>
</evidence>
<name>A0A9Q1DKV0_CONCO</name>
<dbReference type="SUPFAM" id="SSF48726">
    <property type="entry name" value="Immunoglobulin"/>
    <property type="match status" value="2"/>
</dbReference>
<sequence length="225" mass="25190">MTTQYQAFKTSRRICVETMLLCVIVYQCRWCEGVVERRATIRVKVGDSIMFPVSPESDQIYSVDLVLNAFRIVLWSPQTVFHVHEQYKGRISMSNASIWLNKLNLSDSGLYQVKIEYISGGLTKPENTYFHLQVFEPVSKPNITAECLGNNVSLSCFSQGTEVTYSWETLPPCGNDSCVQLGQTIHLQLHPIPPSTTYMCTAHNPVSKASSDSTDLGKCFTSGSQ</sequence>
<keyword evidence="2" id="KW-0732">Signal</keyword>
<dbReference type="GO" id="GO:0016020">
    <property type="term" value="C:membrane"/>
    <property type="evidence" value="ECO:0007669"/>
    <property type="project" value="UniProtKB-SubCell"/>
</dbReference>
<dbReference type="InterPro" id="IPR013783">
    <property type="entry name" value="Ig-like_fold"/>
</dbReference>
<feature type="non-terminal residue" evidence="6">
    <location>
        <position position="1"/>
    </location>
</feature>
<comment type="caution">
    <text evidence="6">The sequence shown here is derived from an EMBL/GenBank/DDBJ whole genome shotgun (WGS) entry which is preliminary data.</text>
</comment>
<proteinExistence type="predicted"/>
<evidence type="ECO:0000259" key="5">
    <source>
        <dbReference type="PROSITE" id="PS50835"/>
    </source>
</evidence>
<dbReference type="InterPro" id="IPR007110">
    <property type="entry name" value="Ig-like_dom"/>
</dbReference>
<comment type="subcellular location">
    <subcellularLocation>
        <location evidence="1">Membrane</location>
    </subcellularLocation>
</comment>
<gene>
    <name evidence="6" type="ORF">COCON_G00090200</name>
</gene>